<dbReference type="EC" id="3.1.1.-" evidence="3"/>
<evidence type="ECO:0000313" key="6">
    <source>
        <dbReference type="Proteomes" id="UP000470246"/>
    </source>
</evidence>
<dbReference type="Pfam" id="PF00135">
    <property type="entry name" value="COesterase"/>
    <property type="match status" value="1"/>
</dbReference>
<organism evidence="5 6">
    <name type="scientific">Geodermatophilus sabuli</name>
    <dbReference type="NCBI Taxonomy" id="1564158"/>
    <lineage>
        <taxon>Bacteria</taxon>
        <taxon>Bacillati</taxon>
        <taxon>Actinomycetota</taxon>
        <taxon>Actinomycetes</taxon>
        <taxon>Geodermatophilales</taxon>
        <taxon>Geodermatophilaceae</taxon>
        <taxon>Geodermatophilus</taxon>
    </lineage>
</organism>
<evidence type="ECO:0000256" key="3">
    <source>
        <dbReference type="RuleBase" id="RU361235"/>
    </source>
</evidence>
<dbReference type="GO" id="GO:0016787">
    <property type="term" value="F:hydrolase activity"/>
    <property type="evidence" value="ECO:0007669"/>
    <property type="project" value="UniProtKB-KW"/>
</dbReference>
<keyword evidence="6" id="KW-1185">Reference proteome</keyword>
<reference evidence="5 6" key="1">
    <citation type="submission" date="2020-02" db="EMBL/GenBank/DDBJ databases">
        <title>Geodermatophilus sabuli CPCC 205279 I12A-02694.</title>
        <authorList>
            <person name="Jiang Z."/>
        </authorList>
    </citation>
    <scope>NUCLEOTIDE SEQUENCE [LARGE SCALE GENOMIC DNA]</scope>
    <source>
        <strain evidence="5 6">I12A-02694</strain>
    </source>
</reference>
<evidence type="ECO:0000256" key="2">
    <source>
        <dbReference type="ARBA" id="ARBA00022801"/>
    </source>
</evidence>
<name>A0A7K3VUN2_9ACTN</name>
<dbReference type="InterPro" id="IPR002018">
    <property type="entry name" value="CarbesteraseB"/>
</dbReference>
<dbReference type="InterPro" id="IPR019826">
    <property type="entry name" value="Carboxylesterase_B_AS"/>
</dbReference>
<comment type="similarity">
    <text evidence="1 3">Belongs to the type-B carboxylesterase/lipase family.</text>
</comment>
<dbReference type="SUPFAM" id="SSF53474">
    <property type="entry name" value="alpha/beta-Hydrolases"/>
    <property type="match status" value="1"/>
</dbReference>
<gene>
    <name evidence="5" type="ORF">GCU56_00565</name>
</gene>
<evidence type="ECO:0000256" key="1">
    <source>
        <dbReference type="ARBA" id="ARBA00005964"/>
    </source>
</evidence>
<evidence type="ECO:0000259" key="4">
    <source>
        <dbReference type="Pfam" id="PF00135"/>
    </source>
</evidence>
<accession>A0A7K3VUN2</accession>
<dbReference type="AlphaFoldDB" id="A0A7K3VUN2"/>
<keyword evidence="2 3" id="KW-0378">Hydrolase</keyword>
<proteinExistence type="inferred from homology"/>
<sequence>MSDHHIETSPGPVVGRVHDGVRAWRGIPYARAERFGPAGPVGRWTAPRDATAPGPVGVQYLPGGGLVGVEECLTLDVYAPAASAGPLPVLFWVHGGAFQTGAAADYDGSVLAAAGPAVVVAVSYRLGPLGFLQLGTVEDPEPSPAVTDLLAALDWVHREVAAFGGDPDRLTLVGQSAGASLVCALLATPSGRRARAAVALSIGGLPQEPAESVDVAGRVLDRLGVARTDRARLRELPVEAVLGAAREAGAASRAEYLGGVLFAPVRDGAVLVERTVDVVARGGLRDTALWLASCRDEMAAFLQGGADGPVAVARRRAGGAEFDRLLGVYAATARPGEDPLQALLTDEMWVRPAWALAEAQTAAGGRAWLSRFDHTPSLPSFAALGPSHGADNACLWAHPPRFVARPLLARPGGDMTPADLAVTAALQAAVLRTVTTGTPAGGGLGGWLPHRPEDRCTAVFDVTPRVEADPDGVRRRAWAGPAAG</sequence>
<dbReference type="RefSeq" id="WP_163479558.1">
    <property type="nucleotide sequence ID" value="NZ_JAAGWF010000002.1"/>
</dbReference>
<dbReference type="Proteomes" id="UP000470246">
    <property type="component" value="Unassembled WGS sequence"/>
</dbReference>
<dbReference type="PROSITE" id="PS00122">
    <property type="entry name" value="CARBOXYLESTERASE_B_1"/>
    <property type="match status" value="1"/>
</dbReference>
<dbReference type="InterPro" id="IPR029058">
    <property type="entry name" value="AB_hydrolase_fold"/>
</dbReference>
<dbReference type="InterPro" id="IPR050309">
    <property type="entry name" value="Type-B_Carboxylest/Lipase"/>
</dbReference>
<dbReference type="Gene3D" id="3.40.50.1820">
    <property type="entry name" value="alpha/beta hydrolase"/>
    <property type="match status" value="1"/>
</dbReference>
<comment type="caution">
    <text evidence="5">The sequence shown here is derived from an EMBL/GenBank/DDBJ whole genome shotgun (WGS) entry which is preliminary data.</text>
</comment>
<dbReference type="PANTHER" id="PTHR11559">
    <property type="entry name" value="CARBOXYLESTERASE"/>
    <property type="match status" value="1"/>
</dbReference>
<protein>
    <recommendedName>
        <fullName evidence="3">Carboxylic ester hydrolase</fullName>
        <ecNumber evidence="3">3.1.1.-</ecNumber>
    </recommendedName>
</protein>
<feature type="domain" description="Carboxylesterase type B" evidence="4">
    <location>
        <begin position="3"/>
        <end position="308"/>
    </location>
</feature>
<dbReference type="EMBL" id="JAAGWF010000002">
    <property type="protein sequence ID" value="NEK56365.1"/>
    <property type="molecule type" value="Genomic_DNA"/>
</dbReference>
<evidence type="ECO:0000313" key="5">
    <source>
        <dbReference type="EMBL" id="NEK56365.1"/>
    </source>
</evidence>